<dbReference type="EC" id="3.1.1.-" evidence="5"/>
<sequence length="555" mass="62593">MAPIMKLLICIFVWILSTVDAEHSEIVNTRNGPVRGKREDGQIGYYGIPYAMPPLGDLRFRPPQPPDPWNTTFDALKMKSSCWQKHDRHNKTGDVPLDEDCLYLGVVVPDSIPKAASVLVWIHGGGFTWGTAERHLGDHNNKLTSHESVIFVAMNYRLGVFGFLAMNSPDAPGNMGLLDQQLALKWVHENIAAFGGDPDKITIAGVSAGGTSVAYHLFSPGSRGLYRRAILQSSYVLNHKRSFVSGGDAKDRSMQFSKKVNCDGDSGDVKLLQCLRGMPAEQLMNNQDAFTVYRTPFPPVIDGQFITDEPRALVKKAEFEKIPILLGTLQHETGDMTFRAGIPGLSANNGFQFKYNKLHDVLTHCFPTAADVSPIIEQYVKRNNSEPTYFRDLLMDITADYSYVCPSLEFATLYSNVGLPVYYYEFDHRPSVSIAPEWMGAVHGDEVPFLFGFPLKEGQDIRHHTIEEKALSKKMMRYWTNFARTGNPNTESENDIDENEWPQFGNDGKYILLNGNNVDKPTVLTKLRREYCDFWKQQSVFMQNKNLEELKKDEL</sequence>
<name>A0ABM0H104_SACKO</name>
<reference evidence="8" key="1">
    <citation type="submission" date="2025-08" db="UniProtKB">
        <authorList>
            <consortium name="RefSeq"/>
        </authorList>
    </citation>
    <scope>IDENTIFICATION</scope>
    <source>
        <tissue evidence="8">Testes</tissue>
    </source>
</reference>
<dbReference type="InterPro" id="IPR019826">
    <property type="entry name" value="Carboxylesterase_B_AS"/>
</dbReference>
<dbReference type="SUPFAM" id="SSF53474">
    <property type="entry name" value="alpha/beta-Hydrolases"/>
    <property type="match status" value="1"/>
</dbReference>
<evidence type="ECO:0000313" key="8">
    <source>
        <dbReference type="RefSeq" id="XP_002741775.1"/>
    </source>
</evidence>
<evidence type="ECO:0000256" key="1">
    <source>
        <dbReference type="ARBA" id="ARBA00005964"/>
    </source>
</evidence>
<dbReference type="InterPro" id="IPR050654">
    <property type="entry name" value="AChE-related_enzymes"/>
</dbReference>
<protein>
    <recommendedName>
        <fullName evidence="5">Carboxylic ester hydrolase</fullName>
        <ecNumber evidence="5">3.1.1.-</ecNumber>
    </recommendedName>
</protein>
<evidence type="ECO:0000256" key="3">
    <source>
        <dbReference type="ARBA" id="ARBA00022801"/>
    </source>
</evidence>
<feature type="chain" id="PRO_5045004497" description="Carboxylic ester hydrolase" evidence="5">
    <location>
        <begin position="22"/>
        <end position="555"/>
    </location>
</feature>
<proteinExistence type="inferred from homology"/>
<keyword evidence="7" id="KW-1185">Reference proteome</keyword>
<organism evidence="7 8">
    <name type="scientific">Saccoglossus kowalevskii</name>
    <name type="common">Acorn worm</name>
    <dbReference type="NCBI Taxonomy" id="10224"/>
    <lineage>
        <taxon>Eukaryota</taxon>
        <taxon>Metazoa</taxon>
        <taxon>Hemichordata</taxon>
        <taxon>Enteropneusta</taxon>
        <taxon>Harrimaniidae</taxon>
        <taxon>Saccoglossus</taxon>
    </lineage>
</organism>
<dbReference type="PROSITE" id="PS00122">
    <property type="entry name" value="CARBOXYLESTERASE_B_1"/>
    <property type="match status" value="1"/>
</dbReference>
<evidence type="ECO:0000256" key="2">
    <source>
        <dbReference type="ARBA" id="ARBA00022487"/>
    </source>
</evidence>
<evidence type="ECO:0000313" key="7">
    <source>
        <dbReference type="Proteomes" id="UP000694865"/>
    </source>
</evidence>
<gene>
    <name evidence="8" type="primary">LOC100375195</name>
</gene>
<comment type="similarity">
    <text evidence="1 5">Belongs to the type-B carboxylesterase/lipase family.</text>
</comment>
<dbReference type="InterPro" id="IPR029058">
    <property type="entry name" value="AB_hydrolase_fold"/>
</dbReference>
<dbReference type="Proteomes" id="UP000694865">
    <property type="component" value="Unplaced"/>
</dbReference>
<feature type="domain" description="Carboxylesterase type B" evidence="6">
    <location>
        <begin position="24"/>
        <end position="535"/>
    </location>
</feature>
<feature type="signal peptide" evidence="5">
    <location>
        <begin position="1"/>
        <end position="21"/>
    </location>
</feature>
<dbReference type="PRINTS" id="PR00878">
    <property type="entry name" value="CHOLNESTRASE"/>
</dbReference>
<dbReference type="InterPro" id="IPR002018">
    <property type="entry name" value="CarbesteraseB"/>
</dbReference>
<dbReference type="Pfam" id="PF00135">
    <property type="entry name" value="COesterase"/>
    <property type="match status" value="1"/>
</dbReference>
<evidence type="ECO:0000259" key="6">
    <source>
        <dbReference type="Pfam" id="PF00135"/>
    </source>
</evidence>
<evidence type="ECO:0000256" key="5">
    <source>
        <dbReference type="RuleBase" id="RU361235"/>
    </source>
</evidence>
<accession>A0ABM0H104</accession>
<dbReference type="PANTHER" id="PTHR43918">
    <property type="entry name" value="ACETYLCHOLINESTERASE"/>
    <property type="match status" value="1"/>
</dbReference>
<keyword evidence="4" id="KW-1015">Disulfide bond</keyword>
<dbReference type="InterPro" id="IPR000997">
    <property type="entry name" value="Cholinesterase"/>
</dbReference>
<evidence type="ECO:0000256" key="4">
    <source>
        <dbReference type="ARBA" id="ARBA00023157"/>
    </source>
</evidence>
<dbReference type="CDD" id="cd00312">
    <property type="entry name" value="Esterase_lipase"/>
    <property type="match status" value="1"/>
</dbReference>
<keyword evidence="5" id="KW-0732">Signal</keyword>
<dbReference type="Gene3D" id="3.40.50.1820">
    <property type="entry name" value="alpha/beta hydrolase"/>
    <property type="match status" value="1"/>
</dbReference>
<dbReference type="PANTHER" id="PTHR43918:SF4">
    <property type="entry name" value="CARBOXYLIC ESTER HYDROLASE"/>
    <property type="match status" value="1"/>
</dbReference>
<keyword evidence="2" id="KW-0719">Serine esterase</keyword>
<dbReference type="RefSeq" id="XP_002741775.1">
    <property type="nucleotide sequence ID" value="XM_002741729.2"/>
</dbReference>
<keyword evidence="3 5" id="KW-0378">Hydrolase</keyword>
<dbReference type="GeneID" id="100375195"/>